<organism evidence="1 2">
    <name type="scientific">Zalerion maritima</name>
    <dbReference type="NCBI Taxonomy" id="339359"/>
    <lineage>
        <taxon>Eukaryota</taxon>
        <taxon>Fungi</taxon>
        <taxon>Dikarya</taxon>
        <taxon>Ascomycota</taxon>
        <taxon>Pezizomycotina</taxon>
        <taxon>Sordariomycetes</taxon>
        <taxon>Lulworthiomycetidae</taxon>
        <taxon>Lulworthiales</taxon>
        <taxon>Lulworthiaceae</taxon>
        <taxon>Zalerion</taxon>
    </lineage>
</organism>
<gene>
    <name evidence="1" type="ORF">MKZ38_001644</name>
</gene>
<dbReference type="AlphaFoldDB" id="A0AAD5RRA2"/>
<evidence type="ECO:0000313" key="1">
    <source>
        <dbReference type="EMBL" id="KAJ2901624.1"/>
    </source>
</evidence>
<keyword evidence="2" id="KW-1185">Reference proteome</keyword>
<dbReference type="Proteomes" id="UP001201980">
    <property type="component" value="Unassembled WGS sequence"/>
</dbReference>
<sequence>MPRDNPKKLNIAMALVLSPNTTTGTEGPYLDPTEALRSAMDEFQQRLTDQQKDQFRTKHDVASARERNNTNAALVVTA</sequence>
<reference evidence="1" key="1">
    <citation type="submission" date="2022-07" db="EMBL/GenBank/DDBJ databases">
        <title>Draft genome sequence of Zalerion maritima ATCC 34329, a (micro)plastics degrading marine fungus.</title>
        <authorList>
            <person name="Paco A."/>
            <person name="Goncalves M.F.M."/>
            <person name="Rocha-Santos T.A.P."/>
            <person name="Alves A."/>
        </authorList>
    </citation>
    <scope>NUCLEOTIDE SEQUENCE</scope>
    <source>
        <strain evidence="1">ATCC 34329</strain>
    </source>
</reference>
<evidence type="ECO:0000313" key="2">
    <source>
        <dbReference type="Proteomes" id="UP001201980"/>
    </source>
</evidence>
<name>A0AAD5RRA2_9PEZI</name>
<dbReference type="EMBL" id="JAKWBI020000145">
    <property type="protein sequence ID" value="KAJ2901624.1"/>
    <property type="molecule type" value="Genomic_DNA"/>
</dbReference>
<comment type="caution">
    <text evidence="1">The sequence shown here is derived from an EMBL/GenBank/DDBJ whole genome shotgun (WGS) entry which is preliminary data.</text>
</comment>
<accession>A0AAD5RRA2</accession>
<proteinExistence type="predicted"/>
<protein>
    <submittedName>
        <fullName evidence="1">Uncharacterized protein</fullName>
    </submittedName>
</protein>